<comment type="subcellular location">
    <subcellularLocation>
        <location evidence="1">Cell inner membrane</location>
        <topology evidence="1">Multi-pass membrane protein</topology>
    </subcellularLocation>
</comment>
<dbReference type="Gene3D" id="3.40.720.10">
    <property type="entry name" value="Alkaline Phosphatase, subunit A"/>
    <property type="match status" value="1"/>
</dbReference>
<evidence type="ECO:0000313" key="12">
    <source>
        <dbReference type="Proteomes" id="UP000233467"/>
    </source>
</evidence>
<dbReference type="NCBIfam" id="NF033409">
    <property type="entry name" value="poly_MCR3_broad"/>
    <property type="match status" value="1"/>
</dbReference>
<dbReference type="RefSeq" id="WP_101324983.1">
    <property type="nucleotide sequence ID" value="NZ_NQMM01000035.1"/>
</dbReference>
<comment type="caution">
    <text evidence="11">The sequence shown here is derived from an EMBL/GenBank/DDBJ whole genome shotgun (WGS) entry which is preliminary data.</text>
</comment>
<dbReference type="GO" id="GO:0016776">
    <property type="term" value="F:phosphotransferase activity, phosphate group as acceptor"/>
    <property type="evidence" value="ECO:0007669"/>
    <property type="project" value="TreeGrafter"/>
</dbReference>
<evidence type="ECO:0000256" key="8">
    <source>
        <dbReference type="SAM" id="Phobius"/>
    </source>
</evidence>
<dbReference type="NCBIfam" id="NF028537">
    <property type="entry name" value="P_eth_NH2_trans"/>
    <property type="match status" value="1"/>
</dbReference>
<dbReference type="Proteomes" id="UP000233467">
    <property type="component" value="Unassembled WGS sequence"/>
</dbReference>
<dbReference type="InterPro" id="IPR000917">
    <property type="entry name" value="Sulfatase_N"/>
</dbReference>
<gene>
    <name evidence="11" type="ORF">CJP16_12715</name>
</gene>
<keyword evidence="6 8" id="KW-1133">Transmembrane helix</keyword>
<dbReference type="SUPFAM" id="SSF53649">
    <property type="entry name" value="Alkaline phosphatase-like"/>
    <property type="match status" value="1"/>
</dbReference>
<accession>A0A2N3IWL5</accession>
<keyword evidence="7 8" id="KW-0472">Membrane</keyword>
<evidence type="ECO:0000256" key="3">
    <source>
        <dbReference type="ARBA" id="ARBA00022519"/>
    </source>
</evidence>
<keyword evidence="5 8" id="KW-0812">Transmembrane</keyword>
<dbReference type="InterPro" id="IPR040423">
    <property type="entry name" value="PEA_transferase"/>
</dbReference>
<feature type="transmembrane region" description="Helical" evidence="8">
    <location>
        <begin position="120"/>
        <end position="138"/>
    </location>
</feature>
<dbReference type="InterPro" id="IPR058130">
    <property type="entry name" value="PEA_transf_C"/>
</dbReference>
<organism evidence="11 12">
    <name type="scientific">Aeromonas sobria</name>
    <dbReference type="NCBI Taxonomy" id="646"/>
    <lineage>
        <taxon>Bacteria</taxon>
        <taxon>Pseudomonadati</taxon>
        <taxon>Pseudomonadota</taxon>
        <taxon>Gammaproteobacteria</taxon>
        <taxon>Aeromonadales</taxon>
        <taxon>Aeromonadaceae</taxon>
        <taxon>Aeromonas</taxon>
    </lineage>
</organism>
<protein>
    <submittedName>
        <fullName evidence="11">Phosphoethanolamine transferase</fullName>
    </submittedName>
</protein>
<keyword evidence="12" id="KW-1185">Reference proteome</keyword>
<keyword evidence="2" id="KW-1003">Cell membrane</keyword>
<evidence type="ECO:0000256" key="7">
    <source>
        <dbReference type="ARBA" id="ARBA00023136"/>
    </source>
</evidence>
<dbReference type="AlphaFoldDB" id="A0A2N3IWL5"/>
<dbReference type="GO" id="GO:0005886">
    <property type="term" value="C:plasma membrane"/>
    <property type="evidence" value="ECO:0007669"/>
    <property type="project" value="UniProtKB-SubCell"/>
</dbReference>
<dbReference type="Pfam" id="PF00884">
    <property type="entry name" value="Sulfatase"/>
    <property type="match status" value="1"/>
</dbReference>
<feature type="transmembrane region" description="Helical" evidence="8">
    <location>
        <begin position="150"/>
        <end position="172"/>
    </location>
</feature>
<evidence type="ECO:0000256" key="6">
    <source>
        <dbReference type="ARBA" id="ARBA00022989"/>
    </source>
</evidence>
<dbReference type="PANTHER" id="PTHR30443:SF0">
    <property type="entry name" value="PHOSPHOETHANOLAMINE TRANSFERASE EPTA"/>
    <property type="match status" value="1"/>
</dbReference>
<keyword evidence="4 11" id="KW-0808">Transferase</keyword>
<evidence type="ECO:0000256" key="1">
    <source>
        <dbReference type="ARBA" id="ARBA00004429"/>
    </source>
</evidence>
<feature type="domain" description="Phosphoethanolamine transferase N-terminal" evidence="10">
    <location>
        <begin position="54"/>
        <end position="205"/>
    </location>
</feature>
<dbReference type="CDD" id="cd16017">
    <property type="entry name" value="LptA"/>
    <property type="match status" value="1"/>
</dbReference>
<evidence type="ECO:0000259" key="9">
    <source>
        <dbReference type="Pfam" id="PF00884"/>
    </source>
</evidence>
<dbReference type="PANTHER" id="PTHR30443">
    <property type="entry name" value="INNER MEMBRANE PROTEIN"/>
    <property type="match status" value="1"/>
</dbReference>
<evidence type="ECO:0000313" key="11">
    <source>
        <dbReference type="EMBL" id="PKQ77007.1"/>
    </source>
</evidence>
<keyword evidence="3" id="KW-0997">Cell inner membrane</keyword>
<feature type="transmembrane region" description="Helical" evidence="8">
    <location>
        <begin position="44"/>
        <end position="62"/>
    </location>
</feature>
<evidence type="ECO:0000256" key="2">
    <source>
        <dbReference type="ARBA" id="ARBA00022475"/>
    </source>
</evidence>
<feature type="transmembrane region" description="Helical" evidence="8">
    <location>
        <begin position="69"/>
        <end position="90"/>
    </location>
</feature>
<name>A0A2N3IWL5_AERSO</name>
<sequence length="540" mass="62085">MPFIIKIKIVPLVFLLAFYFAFMLNWRGVLHFYDILYKLEDFKIGFAVSLPILLVAALNFVFVPFSFRYLVKPFFALLLVLSAIVSYTMMKYRVLFDQNMIQNIFETNQSEAYTYFNLPIFGWVTLAGIIPAALLFFVKIDYETAWYKGIILRVLSMIASLFIIGIIATLYYQDYVSVGRNNPNLQREIVPANFINSSTKYIYNRYFAEPIPFSTLGDDAIRAMDKDKPTLMFLVVGETARGKNFSMNGYEKDTNPFTSKSGGVISFNDVRSCGTATAVSVPCMFSNMGRKEFDDNRARNSEGLLDVLQKTGISIFWKENDGGCKGVCDRVPNIEIKPKDYPKFCDKNTCYDEVLLQNLDDEIARMKGDKLIGFHLIGSHGPTYYKRYPDAYRQFLPDCPRSDIENCTDEELTNTYDNTIRYTDFVIAEMIAKLKTYEDKYNTALIYVSDHGESLGALGLYLHGTPYKFAPDDQTRVPMQVWMSPNFTKEKGLDMKCLQNNSAIYRYSHDNLFPSVLGLWDIKTKVYDKTLDIFKQCRKN</sequence>
<proteinExistence type="predicted"/>
<dbReference type="EMBL" id="NQMM01000035">
    <property type="protein sequence ID" value="PKQ77007.1"/>
    <property type="molecule type" value="Genomic_DNA"/>
</dbReference>
<dbReference type="InterPro" id="IPR012549">
    <property type="entry name" value="EptA-like_N"/>
</dbReference>
<reference evidence="11 12" key="1">
    <citation type="journal article" date="2017" name="Front. Microbiol.">
        <title>Strong Genomic and Phenotypic Heterogeneity in the Aeromonas sobria Species Complex.</title>
        <authorList>
            <person name="Gauthier J."/>
            <person name="Vincent A.T."/>
            <person name="Charette S.J."/>
            <person name="Derome N."/>
        </authorList>
    </citation>
    <scope>NUCLEOTIDE SEQUENCE [LARGE SCALE GENOMIC DNA]</scope>
    <source>
        <strain evidence="11 12">TM18</strain>
    </source>
</reference>
<dbReference type="Pfam" id="PF08019">
    <property type="entry name" value="EptA_B_N"/>
    <property type="match status" value="1"/>
</dbReference>
<feature type="domain" description="Sulfatase N-terminal" evidence="9">
    <location>
        <begin position="232"/>
        <end position="521"/>
    </location>
</feature>
<dbReference type="InterPro" id="IPR017850">
    <property type="entry name" value="Alkaline_phosphatase_core_sf"/>
</dbReference>
<evidence type="ECO:0000259" key="10">
    <source>
        <dbReference type="Pfam" id="PF08019"/>
    </source>
</evidence>
<dbReference type="GO" id="GO:0009244">
    <property type="term" value="P:lipopolysaccharide core region biosynthetic process"/>
    <property type="evidence" value="ECO:0007669"/>
    <property type="project" value="TreeGrafter"/>
</dbReference>
<feature type="transmembrane region" description="Helical" evidence="8">
    <location>
        <begin position="7"/>
        <end position="24"/>
    </location>
</feature>
<evidence type="ECO:0000256" key="5">
    <source>
        <dbReference type="ARBA" id="ARBA00022692"/>
    </source>
</evidence>
<evidence type="ECO:0000256" key="4">
    <source>
        <dbReference type="ARBA" id="ARBA00022679"/>
    </source>
</evidence>